<organism evidence="2 3">
    <name type="scientific">Dictyobacter vulcani</name>
    <dbReference type="NCBI Taxonomy" id="2607529"/>
    <lineage>
        <taxon>Bacteria</taxon>
        <taxon>Bacillati</taxon>
        <taxon>Chloroflexota</taxon>
        <taxon>Ktedonobacteria</taxon>
        <taxon>Ktedonobacterales</taxon>
        <taxon>Dictyobacteraceae</taxon>
        <taxon>Dictyobacter</taxon>
    </lineage>
</organism>
<evidence type="ECO:0000256" key="1">
    <source>
        <dbReference type="SAM" id="MobiDB-lite"/>
    </source>
</evidence>
<dbReference type="EMBL" id="BKZW01000001">
    <property type="protein sequence ID" value="GER88820.1"/>
    <property type="molecule type" value="Genomic_DNA"/>
</dbReference>
<keyword evidence="3" id="KW-1185">Reference proteome</keyword>
<evidence type="ECO:0000313" key="3">
    <source>
        <dbReference type="Proteomes" id="UP000326912"/>
    </source>
</evidence>
<dbReference type="AlphaFoldDB" id="A0A5J4KQV2"/>
<feature type="region of interest" description="Disordered" evidence="1">
    <location>
        <begin position="1"/>
        <end position="32"/>
    </location>
</feature>
<name>A0A5J4KQV2_9CHLR</name>
<sequence length="61" mass="7185">MGTVLPRQVDKNIFKQKAHKNSLSKQTQNQRLPRHYSDQAVHNEFLDECYTTTQLGWKTPK</sequence>
<evidence type="ECO:0000313" key="2">
    <source>
        <dbReference type="EMBL" id="GER88820.1"/>
    </source>
</evidence>
<dbReference type="Proteomes" id="UP000326912">
    <property type="component" value="Unassembled WGS sequence"/>
</dbReference>
<accession>A0A5J4KQV2</accession>
<comment type="caution">
    <text evidence="2">The sequence shown here is derived from an EMBL/GenBank/DDBJ whole genome shotgun (WGS) entry which is preliminary data.</text>
</comment>
<reference evidence="2 3" key="1">
    <citation type="submission" date="2019-10" db="EMBL/GenBank/DDBJ databases">
        <title>Dictyobacter vulcani sp. nov., within the class Ktedonobacteria, isolated from soil of volcanic Mt. Zao.</title>
        <authorList>
            <person name="Zheng Y."/>
            <person name="Wang C.M."/>
            <person name="Sakai Y."/>
            <person name="Abe K."/>
            <person name="Yokota A."/>
            <person name="Yabe S."/>
        </authorList>
    </citation>
    <scope>NUCLEOTIDE SEQUENCE [LARGE SCALE GENOMIC DNA]</scope>
    <source>
        <strain evidence="2 3">W12</strain>
    </source>
</reference>
<gene>
    <name evidence="2" type="ORF">KDW_29820</name>
</gene>
<protein>
    <submittedName>
        <fullName evidence="2">Uncharacterized protein</fullName>
    </submittedName>
</protein>
<proteinExistence type="predicted"/>